<dbReference type="PROSITE" id="PS51257">
    <property type="entry name" value="PROKAR_LIPOPROTEIN"/>
    <property type="match status" value="1"/>
</dbReference>
<dbReference type="Proteomes" id="UP001468798">
    <property type="component" value="Unassembled WGS sequence"/>
</dbReference>
<sequence length="61" mass="7167">MKNLIVLIVINLLYGCNKKEEAVKESNTIPKPYIISQENKKITKEIKKTMYPLHLFRMGFL</sequence>
<keyword evidence="2" id="KW-1185">Reference proteome</keyword>
<dbReference type="EMBL" id="JBCGDP010000004">
    <property type="protein sequence ID" value="MEM0575955.1"/>
    <property type="molecule type" value="Genomic_DNA"/>
</dbReference>
<gene>
    <name evidence="1" type="ORF">WFZ86_05545</name>
</gene>
<evidence type="ECO:0008006" key="3">
    <source>
        <dbReference type="Google" id="ProtNLM"/>
    </source>
</evidence>
<proteinExistence type="predicted"/>
<evidence type="ECO:0000313" key="1">
    <source>
        <dbReference type="EMBL" id="MEM0575955.1"/>
    </source>
</evidence>
<evidence type="ECO:0000313" key="2">
    <source>
        <dbReference type="Proteomes" id="UP001468798"/>
    </source>
</evidence>
<protein>
    <recommendedName>
        <fullName evidence="3">Lipoprotein</fullName>
    </recommendedName>
</protein>
<accession>A0ABU9NKX7</accession>
<comment type="caution">
    <text evidence="1">The sequence shown here is derived from an EMBL/GenBank/DDBJ whole genome shotgun (WGS) entry which is preliminary data.</text>
</comment>
<reference evidence="1 2" key="1">
    <citation type="submission" date="2024-03" db="EMBL/GenBank/DDBJ databases">
        <title>Two novel species of the genus Flavobacterium exhibiting potentially degradation of complex polysaccharides.</title>
        <authorList>
            <person name="Lian X."/>
        </authorList>
    </citation>
    <scope>NUCLEOTIDE SEQUENCE [LARGE SCALE GENOMIC DNA]</scope>
    <source>
        <strain evidence="1 2">N6</strain>
    </source>
</reference>
<dbReference type="RefSeq" id="WP_342691014.1">
    <property type="nucleotide sequence ID" value="NZ_JBCGDP010000004.1"/>
</dbReference>
<name>A0ABU9NKX7_9FLAO</name>
<organism evidence="1 2">
    <name type="scientific">Flavobacterium polysaccharolyticum</name>
    <dbReference type="NCBI Taxonomy" id="3133148"/>
    <lineage>
        <taxon>Bacteria</taxon>
        <taxon>Pseudomonadati</taxon>
        <taxon>Bacteroidota</taxon>
        <taxon>Flavobacteriia</taxon>
        <taxon>Flavobacteriales</taxon>
        <taxon>Flavobacteriaceae</taxon>
        <taxon>Flavobacterium</taxon>
    </lineage>
</organism>